<dbReference type="GO" id="GO:0005524">
    <property type="term" value="F:ATP binding"/>
    <property type="evidence" value="ECO:0007669"/>
    <property type="project" value="UniProtKB-KW"/>
</dbReference>
<dbReference type="GO" id="GO:0016887">
    <property type="term" value="F:ATP hydrolysis activity"/>
    <property type="evidence" value="ECO:0007669"/>
    <property type="project" value="InterPro"/>
</dbReference>
<dbReference type="SMART" id="SM00382">
    <property type="entry name" value="AAA"/>
    <property type="match status" value="1"/>
</dbReference>
<evidence type="ECO:0000313" key="4">
    <source>
        <dbReference type="EMBL" id="SVB51913.1"/>
    </source>
</evidence>
<dbReference type="InterPro" id="IPR003593">
    <property type="entry name" value="AAA+_ATPase"/>
</dbReference>
<dbReference type="AlphaFoldDB" id="A0A382EPL1"/>
<dbReference type="Gene3D" id="3.40.50.300">
    <property type="entry name" value="P-loop containing nucleotide triphosphate hydrolases"/>
    <property type="match status" value="1"/>
</dbReference>
<feature type="domain" description="ABC transporter" evidence="3">
    <location>
        <begin position="5"/>
        <end position="238"/>
    </location>
</feature>
<feature type="non-terminal residue" evidence="4">
    <location>
        <position position="287"/>
    </location>
</feature>
<name>A0A382EPL1_9ZZZZ</name>
<dbReference type="InterPro" id="IPR003439">
    <property type="entry name" value="ABC_transporter-like_ATP-bd"/>
</dbReference>
<evidence type="ECO:0000256" key="2">
    <source>
        <dbReference type="ARBA" id="ARBA00022840"/>
    </source>
</evidence>
<reference evidence="4" key="1">
    <citation type="submission" date="2018-05" db="EMBL/GenBank/DDBJ databases">
        <authorList>
            <person name="Lanie J.A."/>
            <person name="Ng W.-L."/>
            <person name="Kazmierczak K.M."/>
            <person name="Andrzejewski T.M."/>
            <person name="Davidsen T.M."/>
            <person name="Wayne K.J."/>
            <person name="Tettelin H."/>
            <person name="Glass J.I."/>
            <person name="Rusch D."/>
            <person name="Podicherti R."/>
            <person name="Tsui H.-C.T."/>
            <person name="Winkler M.E."/>
        </authorList>
    </citation>
    <scope>NUCLEOTIDE SEQUENCE</scope>
</reference>
<dbReference type="Pfam" id="PF00005">
    <property type="entry name" value="ABC_tran"/>
    <property type="match status" value="1"/>
</dbReference>
<dbReference type="InterPro" id="IPR050107">
    <property type="entry name" value="ABC_carbohydrate_import_ATPase"/>
</dbReference>
<evidence type="ECO:0000256" key="1">
    <source>
        <dbReference type="ARBA" id="ARBA00022741"/>
    </source>
</evidence>
<proteinExistence type="predicted"/>
<organism evidence="4">
    <name type="scientific">marine metagenome</name>
    <dbReference type="NCBI Taxonomy" id="408172"/>
    <lineage>
        <taxon>unclassified sequences</taxon>
        <taxon>metagenomes</taxon>
        <taxon>ecological metagenomes</taxon>
    </lineage>
</organism>
<dbReference type="PANTHER" id="PTHR43790">
    <property type="entry name" value="CARBOHYDRATE TRANSPORT ATP-BINDING PROTEIN MG119-RELATED"/>
    <property type="match status" value="1"/>
</dbReference>
<dbReference type="InterPro" id="IPR027417">
    <property type="entry name" value="P-loop_NTPase"/>
</dbReference>
<dbReference type="SUPFAM" id="SSF52540">
    <property type="entry name" value="P-loop containing nucleoside triphosphate hydrolases"/>
    <property type="match status" value="1"/>
</dbReference>
<evidence type="ECO:0000259" key="3">
    <source>
        <dbReference type="PROSITE" id="PS50893"/>
    </source>
</evidence>
<dbReference type="PANTHER" id="PTHR43790:SF4">
    <property type="entry name" value="GUANOSINE IMPORT ATP-BINDING PROTEIN NUPO"/>
    <property type="match status" value="1"/>
</dbReference>
<protein>
    <recommendedName>
        <fullName evidence="3">ABC transporter domain-containing protein</fullName>
    </recommendedName>
</protein>
<gene>
    <name evidence="4" type="ORF">METZ01_LOCUS204767</name>
</gene>
<dbReference type="PROSITE" id="PS50893">
    <property type="entry name" value="ABC_TRANSPORTER_2"/>
    <property type="match status" value="1"/>
</dbReference>
<accession>A0A382EPL1</accession>
<sequence length="287" mass="31911">MQEQLQIENLTKRIGTVVANDQVKFNVLRGEIHCLFGENGAGKSTLAECIYGTYRPESGTIFFDGEAVEFNSPRDAIQLGIGMIHQHFVLAPPLTVLENIIVGTEGAKVLLNIESAENKFKDLCASYELDLNGHATIWDLSVGEQQWVEILKALYLDVKFLILDEPTAVLTPEESDKLFRILNVMKSQGISIVLITHKLKEVMQSDRVTVMRKGRIVDTVDTKSTTREELTHMMIGSTIATHSEKGKIRSESSVLQIKNLDVTAPRGGYAVKDLNLTIHRHEIVGIA</sequence>
<dbReference type="EMBL" id="UINC01045305">
    <property type="protein sequence ID" value="SVB51913.1"/>
    <property type="molecule type" value="Genomic_DNA"/>
</dbReference>
<dbReference type="CDD" id="cd03216">
    <property type="entry name" value="ABC_Carb_Monos_I"/>
    <property type="match status" value="1"/>
</dbReference>
<keyword evidence="1" id="KW-0547">Nucleotide-binding</keyword>
<keyword evidence="2" id="KW-0067">ATP-binding</keyword>